<dbReference type="EMBL" id="LAZR01019645">
    <property type="protein sequence ID" value="KKL91782.1"/>
    <property type="molecule type" value="Genomic_DNA"/>
</dbReference>
<sequence length="127" mass="13374">MSDESLYLVKLQFQSGVVGGGSMEIQFAVDPKTDALNGRANGHIQEGTQHSPQFTSSASGHMHATGYNDITKVGALTGQAVVSFPPPAIGSYLSPFTASFAVDNQWNGKGSFSVGDNTYQCKVSLID</sequence>
<dbReference type="Pfam" id="PF08896">
    <property type="entry name" value="DUF1842"/>
    <property type="match status" value="1"/>
</dbReference>
<gene>
    <name evidence="3" type="ORF">LCGC14_1891240</name>
</gene>
<accession>A0A0F9IXK2</accession>
<protein>
    <recommendedName>
        <fullName evidence="2">DUF1842 domain-containing protein</fullName>
    </recommendedName>
</protein>
<evidence type="ECO:0000256" key="1">
    <source>
        <dbReference type="SAM" id="MobiDB-lite"/>
    </source>
</evidence>
<dbReference type="InterPro" id="IPR014992">
    <property type="entry name" value="DUF1842"/>
</dbReference>
<comment type="caution">
    <text evidence="3">The sequence shown here is derived from an EMBL/GenBank/DDBJ whole genome shotgun (WGS) entry which is preliminary data.</text>
</comment>
<dbReference type="AlphaFoldDB" id="A0A0F9IXK2"/>
<evidence type="ECO:0000259" key="2">
    <source>
        <dbReference type="Pfam" id="PF08896"/>
    </source>
</evidence>
<organism evidence="3">
    <name type="scientific">marine sediment metagenome</name>
    <dbReference type="NCBI Taxonomy" id="412755"/>
    <lineage>
        <taxon>unclassified sequences</taxon>
        <taxon>metagenomes</taxon>
        <taxon>ecological metagenomes</taxon>
    </lineage>
</organism>
<evidence type="ECO:0000313" key="3">
    <source>
        <dbReference type="EMBL" id="KKL91782.1"/>
    </source>
</evidence>
<feature type="region of interest" description="Disordered" evidence="1">
    <location>
        <begin position="36"/>
        <end position="59"/>
    </location>
</feature>
<reference evidence="3" key="1">
    <citation type="journal article" date="2015" name="Nature">
        <title>Complex archaea that bridge the gap between prokaryotes and eukaryotes.</title>
        <authorList>
            <person name="Spang A."/>
            <person name="Saw J.H."/>
            <person name="Jorgensen S.L."/>
            <person name="Zaremba-Niedzwiedzka K."/>
            <person name="Martijn J."/>
            <person name="Lind A.E."/>
            <person name="van Eijk R."/>
            <person name="Schleper C."/>
            <person name="Guy L."/>
            <person name="Ettema T.J."/>
        </authorList>
    </citation>
    <scope>NUCLEOTIDE SEQUENCE</scope>
</reference>
<proteinExistence type="predicted"/>
<name>A0A0F9IXK2_9ZZZZ</name>
<feature type="domain" description="DUF1842" evidence="2">
    <location>
        <begin position="6"/>
        <end position="113"/>
    </location>
</feature>
<feature type="compositionally biased region" description="Polar residues" evidence="1">
    <location>
        <begin position="46"/>
        <end position="59"/>
    </location>
</feature>